<accession>A0A316Z712</accession>
<feature type="non-terminal residue" evidence="2">
    <location>
        <position position="255"/>
    </location>
</feature>
<protein>
    <submittedName>
        <fullName evidence="2">Alpha/beta-hydrolase</fullName>
    </submittedName>
</protein>
<feature type="domain" description="Serine aminopeptidase S33" evidence="1">
    <location>
        <begin position="1"/>
        <end position="251"/>
    </location>
</feature>
<keyword evidence="2" id="KW-0378">Hydrolase</keyword>
<evidence type="ECO:0000313" key="2">
    <source>
        <dbReference type="EMBL" id="PWN97389.1"/>
    </source>
</evidence>
<gene>
    <name evidence="2" type="ORF">FA09DRAFT_282950</name>
</gene>
<evidence type="ECO:0000313" key="3">
    <source>
        <dbReference type="Proteomes" id="UP000245946"/>
    </source>
</evidence>
<dbReference type="OrthoDB" id="2014201at2759"/>
<name>A0A316Z712_9BASI</name>
<dbReference type="SUPFAM" id="SSF53474">
    <property type="entry name" value="alpha/beta-Hydrolases"/>
    <property type="match status" value="1"/>
</dbReference>
<dbReference type="InterPro" id="IPR029058">
    <property type="entry name" value="AB_hydrolase_fold"/>
</dbReference>
<dbReference type="PANTHER" id="PTHR11614">
    <property type="entry name" value="PHOSPHOLIPASE-RELATED"/>
    <property type="match status" value="1"/>
</dbReference>
<dbReference type="EMBL" id="KZ819295">
    <property type="protein sequence ID" value="PWN97389.1"/>
    <property type="molecule type" value="Genomic_DNA"/>
</dbReference>
<proteinExistence type="predicted"/>
<organism evidence="2 3">
    <name type="scientific">Tilletiopsis washingtonensis</name>
    <dbReference type="NCBI Taxonomy" id="58919"/>
    <lineage>
        <taxon>Eukaryota</taxon>
        <taxon>Fungi</taxon>
        <taxon>Dikarya</taxon>
        <taxon>Basidiomycota</taxon>
        <taxon>Ustilaginomycotina</taxon>
        <taxon>Exobasidiomycetes</taxon>
        <taxon>Entylomatales</taxon>
        <taxon>Entylomatales incertae sedis</taxon>
        <taxon>Tilletiopsis</taxon>
    </lineage>
</organism>
<dbReference type="Gene3D" id="3.40.50.1820">
    <property type="entry name" value="alpha/beta hydrolase"/>
    <property type="match status" value="1"/>
</dbReference>
<dbReference type="InterPro" id="IPR051044">
    <property type="entry name" value="MAG_DAG_Lipase"/>
</dbReference>
<evidence type="ECO:0000259" key="1">
    <source>
        <dbReference type="Pfam" id="PF12146"/>
    </source>
</evidence>
<dbReference type="GO" id="GO:0016787">
    <property type="term" value="F:hydrolase activity"/>
    <property type="evidence" value="ECO:0007669"/>
    <property type="project" value="UniProtKB-KW"/>
</dbReference>
<sequence length="255" mass="28616">RAALVLLHGFIEHHLRYDHVLRFFASQGIDALAFSQRGFGARSKGEYGDTSWKEQYEDVEEVLVEMRKTLDAQYEGRLPMYLYGHSMGGGLAFGFFTRPSSSAVPSASTKALISGVICSSPWLRLAHPPPGVAFWLAPRLLKLFPKMPWYAPVNPAELSHDQAVIDDNKSDPLISPRVYLRAVVGPLLGGLKLLSDEYKNWPADLPILFTHGEDDPVTDCKASREMESKIEARDKECKTWKGAYHEVHNEEGEMK</sequence>
<dbReference type="Proteomes" id="UP000245946">
    <property type="component" value="Unassembled WGS sequence"/>
</dbReference>
<feature type="non-terminal residue" evidence="2">
    <location>
        <position position="1"/>
    </location>
</feature>
<dbReference type="Pfam" id="PF12146">
    <property type="entry name" value="Hydrolase_4"/>
    <property type="match status" value="1"/>
</dbReference>
<dbReference type="STRING" id="58919.A0A316Z712"/>
<dbReference type="RefSeq" id="XP_025597668.1">
    <property type="nucleotide sequence ID" value="XM_025739838.1"/>
</dbReference>
<dbReference type="InterPro" id="IPR022742">
    <property type="entry name" value="Hydrolase_4"/>
</dbReference>
<dbReference type="AlphaFoldDB" id="A0A316Z712"/>
<dbReference type="GeneID" id="37267384"/>
<keyword evidence="3" id="KW-1185">Reference proteome</keyword>
<reference evidence="2 3" key="1">
    <citation type="journal article" date="2018" name="Mol. Biol. Evol.">
        <title>Broad Genomic Sampling Reveals a Smut Pathogenic Ancestry of the Fungal Clade Ustilaginomycotina.</title>
        <authorList>
            <person name="Kijpornyongpan T."/>
            <person name="Mondo S.J."/>
            <person name="Barry K."/>
            <person name="Sandor L."/>
            <person name="Lee J."/>
            <person name="Lipzen A."/>
            <person name="Pangilinan J."/>
            <person name="LaButti K."/>
            <person name="Hainaut M."/>
            <person name="Henrissat B."/>
            <person name="Grigoriev I.V."/>
            <person name="Spatafora J.W."/>
            <person name="Aime M.C."/>
        </authorList>
    </citation>
    <scope>NUCLEOTIDE SEQUENCE [LARGE SCALE GENOMIC DNA]</scope>
    <source>
        <strain evidence="2 3">MCA 4186</strain>
    </source>
</reference>